<evidence type="ECO:0000313" key="3">
    <source>
        <dbReference type="Proteomes" id="UP000238220"/>
    </source>
</evidence>
<sequence>MGVLATAACGGGGASSPDFSAGLESISVSPASSSAALGESRQFRAYGHYTAPPGATGETRELTSVVSWEAADPAIASVSAAGVALSKGVGNTNITARLSGFSGSSALTVGAPAVRQLIVRGPGGTSQESLSLGQSALFTAYGLYTDGQERLIESSLNQVKWTTGPALEIDPAVGPTTTATATALSSGTPLKADLFSADGATAVTYNGLPVSGVATVVVSAASVTSLKQLQWSDDPVPGASDTPPATPLDVVENASRKAVAIGIFTDGSVGVVADSLLNWTLTPAGSPLATVDAAGNVAGKQEGSLTLNAALKSNAAVTASRALRVNDEACPVPAREDRFVSTGWFVPVLCLICSANEAANVVDADSSNYATLTNNVALLGGETAINVSLKPEQAAINTGAAPQPVSFLIAIDPGTFPVLNLGLFNQLYVSLHSDADGVSSVTGRVAASGLGDGGSNALELTLLGLHLVPGLDTVKVSFTPPAGVEYRRLRLGNNAGVLQANLSKSVRVSAACLGE</sequence>
<feature type="domain" description="BIG2" evidence="1">
    <location>
        <begin position="22"/>
        <end position="108"/>
    </location>
</feature>
<organism evidence="2 3">
    <name type="scientific">Solimonas fluminis</name>
    <dbReference type="NCBI Taxonomy" id="2086571"/>
    <lineage>
        <taxon>Bacteria</taxon>
        <taxon>Pseudomonadati</taxon>
        <taxon>Pseudomonadota</taxon>
        <taxon>Gammaproteobacteria</taxon>
        <taxon>Nevskiales</taxon>
        <taxon>Nevskiaceae</taxon>
        <taxon>Solimonas</taxon>
    </lineage>
</organism>
<dbReference type="EMBL" id="PSNW01000016">
    <property type="protein sequence ID" value="PPE72015.1"/>
    <property type="molecule type" value="Genomic_DNA"/>
</dbReference>
<dbReference type="Proteomes" id="UP000238220">
    <property type="component" value="Unassembled WGS sequence"/>
</dbReference>
<protein>
    <recommendedName>
        <fullName evidence="1">BIG2 domain-containing protein</fullName>
    </recommendedName>
</protein>
<dbReference type="Gene3D" id="2.60.40.1080">
    <property type="match status" value="1"/>
</dbReference>
<dbReference type="SUPFAM" id="SSF49373">
    <property type="entry name" value="Invasin/intimin cell-adhesion fragments"/>
    <property type="match status" value="1"/>
</dbReference>
<dbReference type="RefSeq" id="WP_104232171.1">
    <property type="nucleotide sequence ID" value="NZ_PSNW01000016.1"/>
</dbReference>
<accession>A0A2S5TAL4</accession>
<dbReference type="SMART" id="SM00635">
    <property type="entry name" value="BID_2"/>
    <property type="match status" value="1"/>
</dbReference>
<proteinExistence type="predicted"/>
<gene>
    <name evidence="2" type="ORF">C3942_20160</name>
</gene>
<evidence type="ECO:0000259" key="1">
    <source>
        <dbReference type="SMART" id="SM00635"/>
    </source>
</evidence>
<dbReference type="InterPro" id="IPR008964">
    <property type="entry name" value="Invasin/intimin_cell_adhesion"/>
</dbReference>
<keyword evidence="3" id="KW-1185">Reference proteome</keyword>
<reference evidence="2 3" key="1">
    <citation type="submission" date="2018-02" db="EMBL/GenBank/DDBJ databases">
        <title>Genome sequencing of Solimonas sp. HR-BB.</title>
        <authorList>
            <person name="Lee Y."/>
            <person name="Jeon C.O."/>
        </authorList>
    </citation>
    <scope>NUCLEOTIDE SEQUENCE [LARGE SCALE GENOMIC DNA]</scope>
    <source>
        <strain evidence="2 3">HR-BB</strain>
    </source>
</reference>
<dbReference type="OrthoDB" id="7059178at2"/>
<comment type="caution">
    <text evidence="2">The sequence shown here is derived from an EMBL/GenBank/DDBJ whole genome shotgun (WGS) entry which is preliminary data.</text>
</comment>
<name>A0A2S5TAL4_9GAMM</name>
<dbReference type="InterPro" id="IPR003343">
    <property type="entry name" value="Big_2"/>
</dbReference>
<evidence type="ECO:0000313" key="2">
    <source>
        <dbReference type="EMBL" id="PPE72015.1"/>
    </source>
</evidence>
<dbReference type="AlphaFoldDB" id="A0A2S5TAL4"/>